<dbReference type="OrthoDB" id="9811006at2"/>
<protein>
    <submittedName>
        <fullName evidence="3">Polyisoprenoid-binding protein YceI</fullName>
    </submittedName>
</protein>
<comment type="caution">
    <text evidence="3">The sequence shown here is derived from an EMBL/GenBank/DDBJ whole genome shotgun (WGS) entry which is preliminary data.</text>
</comment>
<dbReference type="InterPro" id="IPR036761">
    <property type="entry name" value="TTHA0802/YceI-like_sf"/>
</dbReference>
<feature type="domain" description="Lipid/polyisoprenoid-binding YceI-like" evidence="2">
    <location>
        <begin position="21"/>
        <end position="176"/>
    </location>
</feature>
<dbReference type="SUPFAM" id="SSF101874">
    <property type="entry name" value="YceI-like"/>
    <property type="match status" value="1"/>
</dbReference>
<evidence type="ECO:0000313" key="4">
    <source>
        <dbReference type="Proteomes" id="UP000317010"/>
    </source>
</evidence>
<dbReference type="PANTHER" id="PTHR34406">
    <property type="entry name" value="PROTEIN YCEI"/>
    <property type="match status" value="1"/>
</dbReference>
<dbReference type="Pfam" id="PF04264">
    <property type="entry name" value="YceI"/>
    <property type="match status" value="1"/>
</dbReference>
<dbReference type="PANTHER" id="PTHR34406:SF1">
    <property type="entry name" value="PROTEIN YCEI"/>
    <property type="match status" value="1"/>
</dbReference>
<dbReference type="Gene3D" id="2.40.128.110">
    <property type="entry name" value="Lipid/polyisoprenoid-binding, YceI-like"/>
    <property type="match status" value="1"/>
</dbReference>
<gene>
    <name evidence="3" type="ORF">JN11_02714</name>
</gene>
<dbReference type="SMART" id="SM00867">
    <property type="entry name" value="YceI"/>
    <property type="match status" value="1"/>
</dbReference>
<proteinExistence type="predicted"/>
<evidence type="ECO:0000259" key="2">
    <source>
        <dbReference type="SMART" id="SM00867"/>
    </source>
</evidence>
<feature type="signal peptide" evidence="1">
    <location>
        <begin position="1"/>
        <end position="21"/>
    </location>
</feature>
<name>A0A562U0T8_9SPHI</name>
<accession>A0A562U0T8</accession>
<organism evidence="3 4">
    <name type="scientific">Mucilaginibacter frigoritolerans</name>
    <dbReference type="NCBI Taxonomy" id="652788"/>
    <lineage>
        <taxon>Bacteria</taxon>
        <taxon>Pseudomonadati</taxon>
        <taxon>Bacteroidota</taxon>
        <taxon>Sphingobacteriia</taxon>
        <taxon>Sphingobacteriales</taxon>
        <taxon>Sphingobacteriaceae</taxon>
        <taxon>Mucilaginibacter</taxon>
    </lineage>
</organism>
<feature type="chain" id="PRO_5021703150" evidence="1">
    <location>
        <begin position="22"/>
        <end position="177"/>
    </location>
</feature>
<evidence type="ECO:0000256" key="1">
    <source>
        <dbReference type="SAM" id="SignalP"/>
    </source>
</evidence>
<keyword evidence="1" id="KW-0732">Signal</keyword>
<dbReference type="AlphaFoldDB" id="A0A562U0T8"/>
<keyword evidence="4" id="KW-1185">Reference proteome</keyword>
<dbReference type="InterPro" id="IPR007372">
    <property type="entry name" value="Lipid/polyisoprenoid-bd_YceI"/>
</dbReference>
<evidence type="ECO:0000313" key="3">
    <source>
        <dbReference type="EMBL" id="TWI99397.1"/>
    </source>
</evidence>
<dbReference type="RefSeq" id="WP_144913281.1">
    <property type="nucleotide sequence ID" value="NZ_VLLI01000007.1"/>
</dbReference>
<reference evidence="3 4" key="1">
    <citation type="submission" date="2019-07" db="EMBL/GenBank/DDBJ databases">
        <title>Genomic Encyclopedia of Archaeal and Bacterial Type Strains, Phase II (KMG-II): from individual species to whole genera.</title>
        <authorList>
            <person name="Goeker M."/>
        </authorList>
    </citation>
    <scope>NUCLEOTIDE SEQUENCE [LARGE SCALE GENOMIC DNA]</scope>
    <source>
        <strain evidence="3 4">ATCC BAA-1854</strain>
    </source>
</reference>
<sequence length="177" mass="19220">MKKTIVLSSILILFNTALVLAQTTVKHAQISFKIKNMGIGTGGTIGGLQASVKFNPADLTASTLDASVEVNTINTDNSMRDEHLRGEDFFDLAHYPKITIKSVSFKHKSGNNYSGIFDLTIKGKTKQVEVPFTYTDKGNTIILNGTFKLNRLDFGVGGSSLVMGNEVSVTVDAEMER</sequence>
<dbReference type="EMBL" id="VLLI01000007">
    <property type="protein sequence ID" value="TWI99397.1"/>
    <property type="molecule type" value="Genomic_DNA"/>
</dbReference>
<dbReference type="Proteomes" id="UP000317010">
    <property type="component" value="Unassembled WGS sequence"/>
</dbReference>